<dbReference type="PROSITE" id="PS50181">
    <property type="entry name" value="FBOX"/>
    <property type="match status" value="1"/>
</dbReference>
<name>A0A8E2JLV5_9PEZI</name>
<feature type="domain" description="F-box" evidence="1">
    <location>
        <begin position="1"/>
        <end position="45"/>
    </location>
</feature>
<dbReference type="OrthoDB" id="10262814at2759"/>
<dbReference type="SUPFAM" id="SSF81383">
    <property type="entry name" value="F-box domain"/>
    <property type="match status" value="1"/>
</dbReference>
<dbReference type="AlphaFoldDB" id="A0A8E2JLV5"/>
<organism evidence="2 3">
    <name type="scientific">Glonium stellatum</name>
    <dbReference type="NCBI Taxonomy" id="574774"/>
    <lineage>
        <taxon>Eukaryota</taxon>
        <taxon>Fungi</taxon>
        <taxon>Dikarya</taxon>
        <taxon>Ascomycota</taxon>
        <taxon>Pezizomycotina</taxon>
        <taxon>Dothideomycetes</taxon>
        <taxon>Pleosporomycetidae</taxon>
        <taxon>Gloniales</taxon>
        <taxon>Gloniaceae</taxon>
        <taxon>Glonium</taxon>
    </lineage>
</organism>
<gene>
    <name evidence="2" type="ORF">AOQ84DRAFT_350568</name>
</gene>
<proteinExistence type="predicted"/>
<evidence type="ECO:0000313" key="2">
    <source>
        <dbReference type="EMBL" id="OCL01519.1"/>
    </source>
</evidence>
<sequence length="450" mass="51222">MSFVLLPAELLIEIFTYLDCVGLKSIRLVCRLFAETSSPTLFERVLVAPRYKALGAFQTISQHPTYQRYVKELIYDGSVYDKGLATNEPVYMGHLERDVASAYRLDSWGRRSRFKKYQQLYNEQEDIRASGILFHTLVRALEVMPNVHSIVYSPGPRNVPIESKDLKDILPRGDPHFTRPNASIEDYASYIERVQHGFHVLIGALGSIKYPGIRSFRVDVPTPNSSLRGTELTDYVFAIPGNQLSAGIHVFSHLQFLTLQIKLIAAGDHMTSDVTVNFVTLRALLRHARQVENVSIYLREWNLDPRRMYGAWFNPDSSIIPIALGSPTWPRLRSLRLGGMHAYAGEVSRLISRHGQTLVELEFAFFSLTSGLWVDIVRTVLQSIRIEKFQLLHVNESMIGNTAFRNMSIDERNDWTYSGIMILNSYGSREFLPTAGSRSVYTHPSDLFLD</sequence>
<dbReference type="EMBL" id="KV751118">
    <property type="protein sequence ID" value="OCL01519.1"/>
    <property type="molecule type" value="Genomic_DNA"/>
</dbReference>
<reference evidence="2 3" key="1">
    <citation type="journal article" date="2016" name="Nat. Commun.">
        <title>Ectomycorrhizal ecology is imprinted in the genome of the dominant symbiotic fungus Cenococcum geophilum.</title>
        <authorList>
            <consortium name="DOE Joint Genome Institute"/>
            <person name="Peter M."/>
            <person name="Kohler A."/>
            <person name="Ohm R.A."/>
            <person name="Kuo A."/>
            <person name="Krutzmann J."/>
            <person name="Morin E."/>
            <person name="Arend M."/>
            <person name="Barry K.W."/>
            <person name="Binder M."/>
            <person name="Choi C."/>
            <person name="Clum A."/>
            <person name="Copeland A."/>
            <person name="Grisel N."/>
            <person name="Haridas S."/>
            <person name="Kipfer T."/>
            <person name="LaButti K."/>
            <person name="Lindquist E."/>
            <person name="Lipzen A."/>
            <person name="Maire R."/>
            <person name="Meier B."/>
            <person name="Mihaltcheva S."/>
            <person name="Molinier V."/>
            <person name="Murat C."/>
            <person name="Poggeler S."/>
            <person name="Quandt C.A."/>
            <person name="Sperisen C."/>
            <person name="Tritt A."/>
            <person name="Tisserant E."/>
            <person name="Crous P.W."/>
            <person name="Henrissat B."/>
            <person name="Nehls U."/>
            <person name="Egli S."/>
            <person name="Spatafora J.W."/>
            <person name="Grigoriev I.V."/>
            <person name="Martin F.M."/>
        </authorList>
    </citation>
    <scope>NUCLEOTIDE SEQUENCE [LARGE SCALE GENOMIC DNA]</scope>
    <source>
        <strain evidence="2 3">CBS 207.34</strain>
    </source>
</reference>
<evidence type="ECO:0000313" key="3">
    <source>
        <dbReference type="Proteomes" id="UP000250140"/>
    </source>
</evidence>
<dbReference type="InterPro" id="IPR001810">
    <property type="entry name" value="F-box_dom"/>
</dbReference>
<dbReference type="Pfam" id="PF12937">
    <property type="entry name" value="F-box-like"/>
    <property type="match status" value="1"/>
</dbReference>
<accession>A0A8E2JLV5</accession>
<dbReference type="Proteomes" id="UP000250140">
    <property type="component" value="Unassembled WGS sequence"/>
</dbReference>
<dbReference type="Gene3D" id="1.20.1280.50">
    <property type="match status" value="1"/>
</dbReference>
<keyword evidence="3" id="KW-1185">Reference proteome</keyword>
<protein>
    <recommendedName>
        <fullName evidence="1">F-box domain-containing protein</fullName>
    </recommendedName>
</protein>
<evidence type="ECO:0000259" key="1">
    <source>
        <dbReference type="PROSITE" id="PS50181"/>
    </source>
</evidence>
<dbReference type="InterPro" id="IPR036047">
    <property type="entry name" value="F-box-like_dom_sf"/>
</dbReference>